<feature type="compositionally biased region" description="Low complexity" evidence="1">
    <location>
        <begin position="285"/>
        <end position="302"/>
    </location>
</feature>
<feature type="compositionally biased region" description="Basic residues" evidence="1">
    <location>
        <begin position="121"/>
        <end position="130"/>
    </location>
</feature>
<dbReference type="EMBL" id="CADCTL010000057">
    <property type="protein sequence ID" value="CAA9223685.1"/>
    <property type="molecule type" value="Genomic_DNA"/>
</dbReference>
<feature type="region of interest" description="Disordered" evidence="1">
    <location>
        <begin position="1"/>
        <end position="210"/>
    </location>
</feature>
<feature type="compositionally biased region" description="Basic and acidic residues" evidence="1">
    <location>
        <begin position="370"/>
        <end position="390"/>
    </location>
</feature>
<feature type="compositionally biased region" description="Low complexity" evidence="1">
    <location>
        <begin position="24"/>
        <end position="34"/>
    </location>
</feature>
<evidence type="ECO:0000313" key="2">
    <source>
        <dbReference type="EMBL" id="CAA9223685.1"/>
    </source>
</evidence>
<feature type="region of interest" description="Disordered" evidence="1">
    <location>
        <begin position="331"/>
        <end position="466"/>
    </location>
</feature>
<accession>A0A6J4HHU0</accession>
<proteinExistence type="predicted"/>
<feature type="compositionally biased region" description="Basic residues" evidence="1">
    <location>
        <begin position="74"/>
        <end position="96"/>
    </location>
</feature>
<feature type="compositionally biased region" description="Low complexity" evidence="1">
    <location>
        <begin position="343"/>
        <end position="360"/>
    </location>
</feature>
<organism evidence="2">
    <name type="scientific">uncultured Acetobacteraceae bacterium</name>
    <dbReference type="NCBI Taxonomy" id="169975"/>
    <lineage>
        <taxon>Bacteria</taxon>
        <taxon>Pseudomonadati</taxon>
        <taxon>Pseudomonadota</taxon>
        <taxon>Alphaproteobacteria</taxon>
        <taxon>Acetobacterales</taxon>
        <taxon>Acetobacteraceae</taxon>
        <taxon>environmental samples</taxon>
    </lineage>
</organism>
<reference evidence="2" key="1">
    <citation type="submission" date="2020-02" db="EMBL/GenBank/DDBJ databases">
        <authorList>
            <person name="Meier V. D."/>
        </authorList>
    </citation>
    <scope>NUCLEOTIDE SEQUENCE</scope>
    <source>
        <strain evidence="2">AVDCRST_MAG04</strain>
    </source>
</reference>
<feature type="region of interest" description="Disordered" evidence="1">
    <location>
        <begin position="284"/>
        <end position="307"/>
    </location>
</feature>
<feature type="compositionally biased region" description="Basic and acidic residues" evidence="1">
    <location>
        <begin position="131"/>
        <end position="144"/>
    </location>
</feature>
<protein>
    <submittedName>
        <fullName evidence="2">Oxidoreductase, FAD-binding</fullName>
    </submittedName>
</protein>
<feature type="non-terminal residue" evidence="2">
    <location>
        <position position="1"/>
    </location>
</feature>
<dbReference type="AlphaFoldDB" id="A0A6J4HHU0"/>
<feature type="compositionally biased region" description="Basic residues" evidence="1">
    <location>
        <begin position="54"/>
        <end position="65"/>
    </location>
</feature>
<gene>
    <name evidence="2" type="ORF">AVDCRST_MAG04-746</name>
</gene>
<sequence>GKHRIGEGRGLGRGARPRWDRGSRGWPGRRSAAPRGRRLRGRPPALERHGGQAARRHRALRHARGRAPGAALRPWRRAGGRGARRRPQHRRRLLLRRRPDGRPFAHEGRPGGSRAPDRARGARRAPRRVRRGDPGARAGHDHGREQRHRHRRSDARRRPRPAGPERRPGLRQPPRGGGGAGGRALGAGERGGEPGPALGPAGRRRQLRDRHRLRVPAAPARADGARRDAALGLVRGPGCHAPLRRVLRRRPGRGGRPGRPAHRPGRRADVRRLRILRRAGRAWRTRAAAAARGRSPPGAGPRRAGRLHRAAGLGRRSLPPGQAVPLEVAFPARPRRRGDRRPAGPLRARAVADVGAGPAAGRRRHRARAHGRDRLREPGRGLRLHPDRDLGGPGAGRGERRLVARGVGGDAALRDRRRLREQPGRGGGGAHPRRLRRELRPARRAQGEVRPDEPLPAQPEHQAGRV</sequence>
<feature type="non-terminal residue" evidence="2">
    <location>
        <position position="466"/>
    </location>
</feature>
<feature type="compositionally biased region" description="Gly residues" evidence="1">
    <location>
        <begin position="175"/>
        <end position="189"/>
    </location>
</feature>
<feature type="compositionally biased region" description="Basic and acidic residues" evidence="1">
    <location>
        <begin position="97"/>
        <end position="120"/>
    </location>
</feature>
<feature type="compositionally biased region" description="Basic and acidic residues" evidence="1">
    <location>
        <begin position="412"/>
        <end position="423"/>
    </location>
</feature>
<name>A0A6J4HHU0_9PROT</name>
<evidence type="ECO:0000256" key="1">
    <source>
        <dbReference type="SAM" id="MobiDB-lite"/>
    </source>
</evidence>
<feature type="compositionally biased region" description="Basic and acidic residues" evidence="1">
    <location>
        <begin position="438"/>
        <end position="453"/>
    </location>
</feature>
<feature type="compositionally biased region" description="Basic residues" evidence="1">
    <location>
        <begin position="145"/>
        <end position="160"/>
    </location>
</feature>
<feature type="region of interest" description="Disordered" evidence="1">
    <location>
        <begin position="249"/>
        <end position="268"/>
    </location>
</feature>